<dbReference type="HOGENOM" id="CLU_131066_0_0_1"/>
<reference evidence="10 11" key="1">
    <citation type="journal article" date="2012" name="FEMS Yeast Res.">
        <title>The genome sequence of the wine yeast VIN7 reveals an allotriploid hybrid genome with Saccharomyces cerevisiae and Saccharomyces kudriavzevii origins.</title>
        <authorList>
            <person name="Borneman A.R."/>
            <person name="Desany B.A."/>
            <person name="Riches D."/>
            <person name="Affourtit J.P."/>
            <person name="Forgan A.H."/>
            <person name="Pretorius I.S."/>
            <person name="Egholm M."/>
            <person name="Chambers P.J."/>
        </authorList>
    </citation>
    <scope>NUCLEOTIDE SEQUENCE [LARGE SCALE GENOMIC DNA]</scope>
    <source>
        <strain evidence="10 11">VIN7</strain>
    </source>
</reference>
<sequence>MSTAKPINVYSIPELNQALDEALPSVFARLNYERSYALVDAKLYIGYTIAVVAGLSFFLDKKFERSEIIVYQKLLVGAYFILSLMFWYFSRFIEKGTVYVGTKRDTKEEIYVKTKFKNNEPLYLVDLIQKKNGKDSRKNLKAKLEANRVFNESGYLQNDVYFKWFSEQLNVLNTKKNE</sequence>
<evidence type="ECO:0000256" key="5">
    <source>
        <dbReference type="ARBA" id="ARBA00022824"/>
    </source>
</evidence>
<dbReference type="GO" id="GO:0045047">
    <property type="term" value="P:protein targeting to ER"/>
    <property type="evidence" value="ECO:0007669"/>
    <property type="project" value="TreeGrafter"/>
</dbReference>
<dbReference type="AlphaFoldDB" id="H0GZ05"/>
<name>H0GZ05_SACCK</name>
<dbReference type="PhylomeDB" id="H0GZ05"/>
<evidence type="ECO:0000256" key="8">
    <source>
        <dbReference type="ARBA" id="ARBA00045608"/>
    </source>
</evidence>
<dbReference type="GO" id="GO:0006465">
    <property type="term" value="P:signal peptide processing"/>
    <property type="evidence" value="ECO:0007669"/>
    <property type="project" value="InterPro"/>
</dbReference>
<dbReference type="Proteomes" id="UP000009009">
    <property type="component" value="Unassembled WGS sequence"/>
</dbReference>
<comment type="subcellular location">
    <subcellularLocation>
        <location evidence="1">Endoplasmic reticulum membrane</location>
        <topology evidence="1">Multi-pass membrane protein</topology>
    </subcellularLocation>
</comment>
<comment type="function">
    <text evidence="8">Component of the signal peptidase complex (SPC) which catalyzes the cleavage of N-terminal signal sequences from nascent proteins as they are translocated into the lumen of the endoplasmic reticulum. Enhances the enzymatic activity of SPC and facilitates the interactions between different components of the translocation site.</text>
</comment>
<dbReference type="PANTHER" id="PTHR13085:SF0">
    <property type="entry name" value="SIGNAL PEPTIDASE COMPLEX SUBUNIT 2"/>
    <property type="match status" value="1"/>
</dbReference>
<keyword evidence="7 9" id="KW-0472">Membrane</keyword>
<feature type="transmembrane region" description="Helical" evidence="9">
    <location>
        <begin position="41"/>
        <end position="59"/>
    </location>
</feature>
<keyword evidence="11" id="KW-1185">Reference proteome</keyword>
<dbReference type="InterPro" id="IPR009582">
    <property type="entry name" value="Spc2/SPCS2"/>
</dbReference>
<evidence type="ECO:0000256" key="1">
    <source>
        <dbReference type="ARBA" id="ARBA00004477"/>
    </source>
</evidence>
<evidence type="ECO:0000256" key="3">
    <source>
        <dbReference type="ARBA" id="ARBA00017057"/>
    </source>
</evidence>
<dbReference type="Pfam" id="PF06703">
    <property type="entry name" value="SPC25"/>
    <property type="match status" value="1"/>
</dbReference>
<comment type="caution">
    <text evidence="10">The sequence shown here is derived from an EMBL/GenBank/DDBJ whole genome shotgun (WGS) entry which is preliminary data.</text>
</comment>
<evidence type="ECO:0000313" key="11">
    <source>
        <dbReference type="Proteomes" id="UP000009009"/>
    </source>
</evidence>
<evidence type="ECO:0000256" key="2">
    <source>
        <dbReference type="ARBA" id="ARBA00007324"/>
    </source>
</evidence>
<evidence type="ECO:0000256" key="7">
    <source>
        <dbReference type="ARBA" id="ARBA00023136"/>
    </source>
</evidence>
<organism evidence="10 11">
    <name type="scientific">Saccharomyces cerevisiae x Saccharomyces kudriavzevii (strain VIN7)</name>
    <name type="common">Yeast</name>
    <dbReference type="NCBI Taxonomy" id="1095631"/>
    <lineage>
        <taxon>Eukaryota</taxon>
        <taxon>Fungi</taxon>
        <taxon>Dikarya</taxon>
        <taxon>Ascomycota</taxon>
        <taxon>Saccharomycotina</taxon>
        <taxon>Saccharomycetes</taxon>
        <taxon>Saccharomycetales</taxon>
        <taxon>Saccharomycetaceae</taxon>
        <taxon>Saccharomyces</taxon>
    </lineage>
</organism>
<dbReference type="PANTHER" id="PTHR13085">
    <property type="entry name" value="MICROSOMAL SIGNAL PEPTIDASE 25 KDA SUBUNIT"/>
    <property type="match status" value="1"/>
</dbReference>
<comment type="similarity">
    <text evidence="2">Belongs to the SPCS2 family.</text>
</comment>
<dbReference type="OrthoDB" id="29558at2759"/>
<gene>
    <name evidence="10" type="ORF">VIN7_9024</name>
</gene>
<evidence type="ECO:0000313" key="10">
    <source>
        <dbReference type="EMBL" id="EHN00947.1"/>
    </source>
</evidence>
<dbReference type="GO" id="GO:0005787">
    <property type="term" value="C:signal peptidase complex"/>
    <property type="evidence" value="ECO:0007669"/>
    <property type="project" value="InterPro"/>
</dbReference>
<evidence type="ECO:0000256" key="4">
    <source>
        <dbReference type="ARBA" id="ARBA00022692"/>
    </source>
</evidence>
<evidence type="ECO:0000256" key="6">
    <source>
        <dbReference type="ARBA" id="ARBA00022989"/>
    </source>
</evidence>
<protein>
    <recommendedName>
        <fullName evidence="3">Signal peptidase complex subunit 2</fullName>
    </recommendedName>
</protein>
<accession>H0GZ05</accession>
<feature type="transmembrane region" description="Helical" evidence="9">
    <location>
        <begin position="71"/>
        <end position="89"/>
    </location>
</feature>
<dbReference type="EMBL" id="AGVY01000323">
    <property type="protein sequence ID" value="EHN00947.1"/>
    <property type="molecule type" value="Genomic_DNA"/>
</dbReference>
<keyword evidence="4 9" id="KW-0812">Transmembrane</keyword>
<keyword evidence="6 9" id="KW-1133">Transmembrane helix</keyword>
<keyword evidence="5" id="KW-0256">Endoplasmic reticulum</keyword>
<proteinExistence type="inferred from homology"/>
<evidence type="ECO:0000256" key="9">
    <source>
        <dbReference type="SAM" id="Phobius"/>
    </source>
</evidence>